<evidence type="ECO:0000256" key="1">
    <source>
        <dbReference type="SAM" id="MobiDB-lite"/>
    </source>
</evidence>
<accession>A0A9P1D3X8</accession>
<name>A0A9P1D3X8_9DINO</name>
<dbReference type="EMBL" id="CAMXCT010003017">
    <property type="protein sequence ID" value="CAI4001978.1"/>
    <property type="molecule type" value="Genomic_DNA"/>
</dbReference>
<evidence type="ECO:0000313" key="4">
    <source>
        <dbReference type="Proteomes" id="UP001152797"/>
    </source>
</evidence>
<proteinExistence type="predicted"/>
<organism evidence="2">
    <name type="scientific">Cladocopium goreaui</name>
    <dbReference type="NCBI Taxonomy" id="2562237"/>
    <lineage>
        <taxon>Eukaryota</taxon>
        <taxon>Sar</taxon>
        <taxon>Alveolata</taxon>
        <taxon>Dinophyceae</taxon>
        <taxon>Suessiales</taxon>
        <taxon>Symbiodiniaceae</taxon>
        <taxon>Cladocopium</taxon>
    </lineage>
</organism>
<dbReference type="AlphaFoldDB" id="A0A9P1D3X8"/>
<reference evidence="2" key="1">
    <citation type="submission" date="2022-10" db="EMBL/GenBank/DDBJ databases">
        <authorList>
            <person name="Chen Y."/>
            <person name="Dougan E. K."/>
            <person name="Chan C."/>
            <person name="Rhodes N."/>
            <person name="Thang M."/>
        </authorList>
    </citation>
    <scope>NUCLEOTIDE SEQUENCE</scope>
</reference>
<sequence>MQESSVHGGAASASLSSGTKKLARIGQGNHASRDFWRFAQLPVAIHNVKTLVDLTEEGLGQCEQPVAVLNICSLLTFLFSDKFGVKISERALAEFWDHACFAGPTTGIWACIIGRMLDLYDHGYFGDPSQISFEDAVKLGWREFKQFLQDSKISCSQPSFKAHKVFDKNDALWKLKAYNGRVVCAWLAHATLKLARAAPCAASQVQLKVENAGRYLSRAEAVDIRDTGFKYLRCKKMLAGLAMRKNQLRWCQIPKAHAVAHQLTELPIRRYNPRFEHTMADEDMMKYAKQIANDMGKTLEVTQKVLPQHFHADCGFQSFAWVVAIAMQQPPVAISPSQAEGWRHLFAQHLLQIDQHLQTIEGLAVGGMKHDTDVHKRLTQLLKEHGVWAERADERAASIMERVPQDNIRSVLAAKKPWADLKQAANQARPPVKLIMQDELEAQIAARAQHRNQFGRKPAKAPQRPPDQGKSPPIVSAVELSVPVGVFKQQDGKVLGPLQAAQVQPNAEGVVLVDQADAAAVLKLPTPVTQKGLAVLVLATKDNASMHEGESPVIDVWDRQWVTKRYEKVKPINADMFVFLFRMIADNANELISKSGNGGVYFEPRSSCGRYPSSTHHVTWLPNLSYQEAKYAQQTSPQVTTLVRNSNRYGLRSDAMNAQEIHMKHRPETPLLLGQNKMLYSLGPLPYSTTKSAVSKLLQAWQWEARPLQPRGRSLDGNGVQWTIQATSDPSHWIYVLQHGDVLISKLHEDKQAEPAVPYSIVASKRTLQHLQSTGEQIDPWIANDPWNPSNKSKQHVQPSSQPAGLSANVLAAMETNVERKIMSALAPKLAATDSDVPMEVDAIDARVTRLEQQLSQVHANQTGMEAKMCQLDQSVQQVQTSQIGVEASMSQMQLQLDQQSQHITHALDRLGEAAVPGPHVFANANTTGLMGKGATLAALTQHSATYAVQETWKKHDEVPSEEWRAVRDLLKSALPKNSVQIWSFVDDIQALANSAQEALEATQCMVEFCQMLDPEHPSTMKSMIVSLAPPTT</sequence>
<evidence type="ECO:0000313" key="2">
    <source>
        <dbReference type="EMBL" id="CAI4001978.1"/>
    </source>
</evidence>
<protein>
    <submittedName>
        <fullName evidence="2">Uncharacterized protein</fullName>
    </submittedName>
</protein>
<dbReference type="EMBL" id="CAMXCT030003017">
    <property type="protein sequence ID" value="CAL4789290.1"/>
    <property type="molecule type" value="Genomic_DNA"/>
</dbReference>
<feature type="compositionally biased region" description="Polar residues" evidence="1">
    <location>
        <begin position="787"/>
        <end position="804"/>
    </location>
</feature>
<gene>
    <name evidence="2" type="ORF">C1SCF055_LOCUS27967</name>
</gene>
<reference evidence="3 4" key="2">
    <citation type="submission" date="2024-05" db="EMBL/GenBank/DDBJ databases">
        <authorList>
            <person name="Chen Y."/>
            <person name="Shah S."/>
            <person name="Dougan E. K."/>
            <person name="Thang M."/>
            <person name="Chan C."/>
        </authorList>
    </citation>
    <scope>NUCLEOTIDE SEQUENCE [LARGE SCALE GENOMIC DNA]</scope>
</reference>
<dbReference type="Proteomes" id="UP001152797">
    <property type="component" value="Unassembled WGS sequence"/>
</dbReference>
<keyword evidence="4" id="KW-1185">Reference proteome</keyword>
<feature type="region of interest" description="Disordered" evidence="1">
    <location>
        <begin position="452"/>
        <end position="473"/>
    </location>
</feature>
<dbReference type="EMBL" id="CAMXCT020003017">
    <property type="protein sequence ID" value="CAL1155353.1"/>
    <property type="molecule type" value="Genomic_DNA"/>
</dbReference>
<comment type="caution">
    <text evidence="2">The sequence shown here is derived from an EMBL/GenBank/DDBJ whole genome shotgun (WGS) entry which is preliminary data.</text>
</comment>
<evidence type="ECO:0000313" key="3">
    <source>
        <dbReference type="EMBL" id="CAL4789290.1"/>
    </source>
</evidence>
<feature type="region of interest" description="Disordered" evidence="1">
    <location>
        <begin position="783"/>
        <end position="804"/>
    </location>
</feature>